<protein>
    <recommendedName>
        <fullName evidence="11">tRNA-specific 2-thiouridylase MnmA</fullName>
        <ecNumber evidence="11">2.8.1.13</ecNumber>
    </recommendedName>
</protein>
<dbReference type="NCBIfam" id="NF001138">
    <property type="entry name" value="PRK00143.1"/>
    <property type="match status" value="1"/>
</dbReference>
<sequence length="377" mass="42829">MKKKVILGLSGGVDSSVALVRLLEQGYDVEAVFMRNWDSATNDDVLGNPTVNDEVCAQEVDYMDAKKVADQLGVVLHRVDFTQEYWDEVFQYFLSEYQKGRTPNPDILCNTEIKFKAFLAYAESLNADYIAMGHYANVGLVDGKQALKRAKDDNKDQTYFLSQLTEKQIEKAMFPIGDIDKPEVREIALKHNLAVAKKKDSTGICFIGERRFTEFLSNYLLAQKGRMTTLDGTYIKDHDGLMYYTIGQRKGLGIGGNSEFDTQPWFVVGKDIENNVLFVEQGFDHPYLYSNECIVKDVVFRGNKELTNRTFTAKFRYRQKDNDVNLEWLDETTLRVTYSQGVRAVTPGQAAAFYEGDVCVAGGFIDTVYQDGKKRNY</sequence>
<dbReference type="FunFam" id="2.30.30.280:FF:000001">
    <property type="entry name" value="tRNA-specific 2-thiouridylase MnmA"/>
    <property type="match status" value="1"/>
</dbReference>
<dbReference type="RefSeq" id="WP_030005101.1">
    <property type="nucleotide sequence ID" value="NC_022549.1"/>
</dbReference>
<feature type="binding site" evidence="11">
    <location>
        <position position="34"/>
    </location>
    <ligand>
        <name>ATP</name>
        <dbReference type="ChEBI" id="CHEBI:30616"/>
    </ligand>
</feature>
<comment type="similarity">
    <text evidence="11">Belongs to the MnmA/TRMU family.</text>
</comment>
<dbReference type="GO" id="GO:0005524">
    <property type="term" value="F:ATP binding"/>
    <property type="evidence" value="ECO:0007669"/>
    <property type="project" value="UniProtKB-KW"/>
</dbReference>
<dbReference type="EMBL" id="FO681348">
    <property type="protein sequence ID" value="CCV66241.1"/>
    <property type="molecule type" value="Genomic_DNA"/>
</dbReference>
<feature type="site" description="Interaction with tRNA" evidence="11">
    <location>
        <position position="349"/>
    </location>
</feature>
<accession>U4KPH2</accession>
<feature type="region of interest" description="Interaction with tRNA" evidence="11">
    <location>
        <begin position="316"/>
        <end position="317"/>
    </location>
</feature>
<dbReference type="Proteomes" id="UP000032737">
    <property type="component" value="Chromosome"/>
</dbReference>
<keyword evidence="15" id="KW-1185">Reference proteome</keyword>
<dbReference type="Gene3D" id="2.30.30.280">
    <property type="entry name" value="Adenine nucleotide alpha hydrolases-like domains"/>
    <property type="match status" value="1"/>
</dbReference>
<feature type="domain" description="tRNA-specific 2-thiouridylase MnmA-like central" evidence="13">
    <location>
        <begin position="214"/>
        <end position="279"/>
    </location>
</feature>
<keyword evidence="6 11" id="KW-0067">ATP-binding</keyword>
<feature type="active site" description="Nucleophile" evidence="11">
    <location>
        <position position="109"/>
    </location>
</feature>
<keyword evidence="8" id="KW-1015">Disulfide bond</keyword>
<evidence type="ECO:0000256" key="2">
    <source>
        <dbReference type="ARBA" id="ARBA00022555"/>
    </source>
</evidence>
<evidence type="ECO:0000256" key="5">
    <source>
        <dbReference type="ARBA" id="ARBA00022741"/>
    </source>
</evidence>
<evidence type="ECO:0000256" key="4">
    <source>
        <dbReference type="ARBA" id="ARBA00022694"/>
    </source>
</evidence>
<evidence type="ECO:0000313" key="14">
    <source>
        <dbReference type="EMBL" id="CCV66241.1"/>
    </source>
</evidence>
<dbReference type="Gene3D" id="2.40.30.10">
    <property type="entry name" value="Translation factors"/>
    <property type="match status" value="1"/>
</dbReference>
<dbReference type="InterPro" id="IPR046884">
    <property type="entry name" value="MnmA-like_central"/>
</dbReference>
<comment type="caution">
    <text evidence="11">Lacks conserved residue(s) required for the propagation of feature annotation.</text>
</comment>
<proteinExistence type="inferred from homology"/>
<dbReference type="Pfam" id="PF03054">
    <property type="entry name" value="tRNA_Me_trans"/>
    <property type="match status" value="1"/>
</dbReference>
<dbReference type="Pfam" id="PF20258">
    <property type="entry name" value="tRNA_Me_trans_C"/>
    <property type="match status" value="1"/>
</dbReference>
<dbReference type="EC" id="2.8.1.13" evidence="11"/>
<dbReference type="HAMAP" id="MF_00144">
    <property type="entry name" value="tRNA_thiouridyl_MnmA"/>
    <property type="match status" value="1"/>
</dbReference>
<dbReference type="KEGG" id="abra:BN85312200"/>
<dbReference type="AlphaFoldDB" id="U4KPH2"/>
<dbReference type="FunFam" id="3.40.50.620:FF:000004">
    <property type="entry name" value="tRNA-specific 2-thiouridylase MnmA"/>
    <property type="match status" value="1"/>
</dbReference>
<dbReference type="Pfam" id="PF20259">
    <property type="entry name" value="tRNA_Me_trans_M"/>
    <property type="match status" value="1"/>
</dbReference>
<dbReference type="GO" id="GO:0103016">
    <property type="term" value="F:tRNA-uridine 2-sulfurtransferase activity"/>
    <property type="evidence" value="ECO:0007669"/>
    <property type="project" value="UniProtKB-EC"/>
</dbReference>
<dbReference type="GO" id="GO:0000049">
    <property type="term" value="F:tRNA binding"/>
    <property type="evidence" value="ECO:0007669"/>
    <property type="project" value="UniProtKB-KW"/>
</dbReference>
<dbReference type="Gene3D" id="3.40.50.620">
    <property type="entry name" value="HUPs"/>
    <property type="match status" value="1"/>
</dbReference>
<feature type="domain" description="tRNA-specific 2-thiouridylase MnmA-like C-terminal" evidence="12">
    <location>
        <begin position="291"/>
        <end position="365"/>
    </location>
</feature>
<evidence type="ECO:0000256" key="1">
    <source>
        <dbReference type="ARBA" id="ARBA00022490"/>
    </source>
</evidence>
<dbReference type="InterPro" id="IPR014729">
    <property type="entry name" value="Rossmann-like_a/b/a_fold"/>
</dbReference>
<evidence type="ECO:0000259" key="13">
    <source>
        <dbReference type="Pfam" id="PF20259"/>
    </source>
</evidence>
<evidence type="ECO:0000256" key="9">
    <source>
        <dbReference type="ARBA" id="ARBA00051542"/>
    </source>
</evidence>
<comment type="subcellular location">
    <subcellularLocation>
        <location evidence="11">Cytoplasm</location>
    </subcellularLocation>
</comment>
<gene>
    <name evidence="11 14" type="primary">mnmA</name>
    <name evidence="14" type="ORF">BN85312200</name>
</gene>
<dbReference type="STRING" id="61635.BN85312200"/>
<keyword evidence="7 11" id="KW-0694">RNA-binding</keyword>
<organism evidence="14 15">
    <name type="scientific">Acholeplasma brassicae</name>
    <dbReference type="NCBI Taxonomy" id="61635"/>
    <lineage>
        <taxon>Bacteria</taxon>
        <taxon>Bacillati</taxon>
        <taxon>Mycoplasmatota</taxon>
        <taxon>Mollicutes</taxon>
        <taxon>Acholeplasmatales</taxon>
        <taxon>Acholeplasmataceae</taxon>
        <taxon>Acholeplasma</taxon>
    </lineage>
</organism>
<evidence type="ECO:0000256" key="3">
    <source>
        <dbReference type="ARBA" id="ARBA00022679"/>
    </source>
</evidence>
<evidence type="ECO:0000259" key="12">
    <source>
        <dbReference type="Pfam" id="PF20258"/>
    </source>
</evidence>
<comment type="function">
    <text evidence="10 11">Catalyzes the 2-thiolation of uridine at the wobble position (U34) of tRNA, leading to the formation of s(2)U34.</text>
</comment>
<dbReference type="SUPFAM" id="SSF52402">
    <property type="entry name" value="Adenine nucleotide alpha hydrolases-like"/>
    <property type="match status" value="1"/>
</dbReference>
<evidence type="ECO:0000256" key="8">
    <source>
        <dbReference type="ARBA" id="ARBA00023157"/>
    </source>
</evidence>
<dbReference type="GO" id="GO:0002143">
    <property type="term" value="P:tRNA wobble position uridine thiolation"/>
    <property type="evidence" value="ECO:0007669"/>
    <property type="project" value="TreeGrafter"/>
</dbReference>
<feature type="binding site" evidence="11">
    <location>
        <begin position="8"/>
        <end position="15"/>
    </location>
    <ligand>
        <name>ATP</name>
        <dbReference type="ChEBI" id="CHEBI:30616"/>
    </ligand>
</feature>
<evidence type="ECO:0000256" key="10">
    <source>
        <dbReference type="ARBA" id="ARBA00056575"/>
    </source>
</evidence>
<reference evidence="14 15" key="1">
    <citation type="journal article" date="2013" name="J. Mol. Microbiol. Biotechnol.">
        <title>Analysis of the Complete Genomes of Acholeplasma brassicae , A. palmae and A. laidlawii and Their Comparison to the Obligate Parasites from ' Candidatus Phytoplasma'.</title>
        <authorList>
            <person name="Kube M."/>
            <person name="Siewert C."/>
            <person name="Migdoll A.M."/>
            <person name="Duduk B."/>
            <person name="Holz S."/>
            <person name="Rabus R."/>
            <person name="Seemuller E."/>
            <person name="Mitrovic J."/>
            <person name="Muller I."/>
            <person name="Buttner C."/>
            <person name="Reinhardt R."/>
        </authorList>
    </citation>
    <scope>NUCLEOTIDE SEQUENCE [LARGE SCALE GENOMIC DNA]</scope>
    <source>
        <strain evidence="15">0502</strain>
    </source>
</reference>
<name>U4KPH2_9MOLU</name>
<dbReference type="InterPro" id="IPR046885">
    <property type="entry name" value="MnmA-like_C"/>
</dbReference>
<feature type="region of interest" description="Interaction with tRNA" evidence="11">
    <location>
        <begin position="155"/>
        <end position="157"/>
    </location>
</feature>
<dbReference type="GO" id="GO:0005737">
    <property type="term" value="C:cytoplasm"/>
    <property type="evidence" value="ECO:0007669"/>
    <property type="project" value="UniProtKB-SubCell"/>
</dbReference>
<evidence type="ECO:0000256" key="7">
    <source>
        <dbReference type="ARBA" id="ARBA00022884"/>
    </source>
</evidence>
<dbReference type="HOGENOM" id="CLU_035188_1_0_14"/>
<keyword evidence="3 11" id="KW-0808">Transferase</keyword>
<feature type="binding site" evidence="11">
    <location>
        <position position="133"/>
    </location>
    <ligand>
        <name>ATP</name>
        <dbReference type="ChEBI" id="CHEBI:30616"/>
    </ligand>
</feature>
<keyword evidence="1 11" id="KW-0963">Cytoplasm</keyword>
<dbReference type="NCBIfam" id="TIGR00420">
    <property type="entry name" value="trmU"/>
    <property type="match status" value="1"/>
</dbReference>
<evidence type="ECO:0000256" key="11">
    <source>
        <dbReference type="HAMAP-Rule" id="MF_00144"/>
    </source>
</evidence>
<feature type="site" description="Interaction with tRNA" evidence="11">
    <location>
        <position position="134"/>
    </location>
</feature>
<dbReference type="InterPro" id="IPR023382">
    <property type="entry name" value="MnmA-like_central_sf"/>
</dbReference>
<keyword evidence="2 11" id="KW-0820">tRNA-binding</keyword>
<feature type="region of interest" description="Interaction with target base in tRNA" evidence="11">
    <location>
        <begin position="104"/>
        <end position="106"/>
    </location>
</feature>
<feature type="active site" description="Cysteine persulfide intermediate" evidence="11">
    <location>
        <position position="205"/>
    </location>
</feature>
<dbReference type="PANTHER" id="PTHR11933:SF5">
    <property type="entry name" value="MITOCHONDRIAL TRNA-SPECIFIC 2-THIOURIDYLASE 1"/>
    <property type="match status" value="1"/>
</dbReference>
<dbReference type="OrthoDB" id="9800696at2"/>
<evidence type="ECO:0000313" key="15">
    <source>
        <dbReference type="Proteomes" id="UP000032737"/>
    </source>
</evidence>
<dbReference type="CDD" id="cd01998">
    <property type="entry name" value="MnmA_TRMU-like"/>
    <property type="match status" value="1"/>
</dbReference>
<dbReference type="PANTHER" id="PTHR11933">
    <property type="entry name" value="TRNA 5-METHYLAMINOMETHYL-2-THIOURIDYLATE -METHYLTRANSFERASE"/>
    <property type="match status" value="1"/>
</dbReference>
<comment type="catalytic activity">
    <reaction evidence="9 11">
        <text>S-sulfanyl-L-cysteinyl-[protein] + uridine(34) in tRNA + AH2 + ATP = 2-thiouridine(34) in tRNA + L-cysteinyl-[protein] + A + AMP + diphosphate + H(+)</text>
        <dbReference type="Rhea" id="RHEA:47032"/>
        <dbReference type="Rhea" id="RHEA-COMP:10131"/>
        <dbReference type="Rhea" id="RHEA-COMP:11726"/>
        <dbReference type="Rhea" id="RHEA-COMP:11727"/>
        <dbReference type="Rhea" id="RHEA-COMP:11728"/>
        <dbReference type="ChEBI" id="CHEBI:13193"/>
        <dbReference type="ChEBI" id="CHEBI:15378"/>
        <dbReference type="ChEBI" id="CHEBI:17499"/>
        <dbReference type="ChEBI" id="CHEBI:29950"/>
        <dbReference type="ChEBI" id="CHEBI:30616"/>
        <dbReference type="ChEBI" id="CHEBI:33019"/>
        <dbReference type="ChEBI" id="CHEBI:61963"/>
        <dbReference type="ChEBI" id="CHEBI:65315"/>
        <dbReference type="ChEBI" id="CHEBI:87170"/>
        <dbReference type="ChEBI" id="CHEBI:456215"/>
        <dbReference type="EC" id="2.8.1.13"/>
    </reaction>
</comment>
<keyword evidence="5 11" id="KW-0547">Nucleotide-binding</keyword>
<dbReference type="InterPro" id="IPR004506">
    <property type="entry name" value="MnmA-like"/>
</dbReference>
<keyword evidence="4 11" id="KW-0819">tRNA processing</keyword>
<evidence type="ECO:0000256" key="6">
    <source>
        <dbReference type="ARBA" id="ARBA00022840"/>
    </source>
</evidence>